<evidence type="ECO:0000313" key="2">
    <source>
        <dbReference type="Proteomes" id="UP000317715"/>
    </source>
</evidence>
<dbReference type="OrthoDB" id="4947100at2"/>
<gene>
    <name evidence="1" type="ORF">AAU01_18970</name>
</gene>
<dbReference type="RefSeq" id="WP_141283392.1">
    <property type="nucleotide sequence ID" value="NZ_BAAAWK010000001.1"/>
</dbReference>
<dbReference type="GeneID" id="97299258"/>
<accession>A0A4Y3NBT5</accession>
<keyword evidence="2" id="KW-1185">Reference proteome</keyword>
<proteinExistence type="predicted"/>
<comment type="caution">
    <text evidence="1">The sequence shown here is derived from an EMBL/GenBank/DDBJ whole genome shotgun (WGS) entry which is preliminary data.</text>
</comment>
<reference evidence="1 2" key="1">
    <citation type="submission" date="2019-06" db="EMBL/GenBank/DDBJ databases">
        <title>Whole genome shotgun sequence of Paenarthrobacter aurescens NBRC 12136.</title>
        <authorList>
            <person name="Hosoyama A."/>
            <person name="Uohara A."/>
            <person name="Ohji S."/>
            <person name="Ichikawa N."/>
        </authorList>
    </citation>
    <scope>NUCLEOTIDE SEQUENCE [LARGE SCALE GENOMIC DNA]</scope>
    <source>
        <strain evidence="1 2">NBRC 12136</strain>
    </source>
</reference>
<protein>
    <submittedName>
        <fullName evidence="1">Uncharacterized protein</fullName>
    </submittedName>
</protein>
<organism evidence="1 2">
    <name type="scientific">Paenarthrobacter aurescens</name>
    <name type="common">Arthrobacter aurescens</name>
    <dbReference type="NCBI Taxonomy" id="43663"/>
    <lineage>
        <taxon>Bacteria</taxon>
        <taxon>Bacillati</taxon>
        <taxon>Actinomycetota</taxon>
        <taxon>Actinomycetes</taxon>
        <taxon>Micrococcales</taxon>
        <taxon>Micrococcaceae</taxon>
        <taxon>Paenarthrobacter</taxon>
    </lineage>
</organism>
<sequence length="76" mass="8476">MTSTILNRPADYRHVPAAEWTGLNPGDPVWIYDVAWGAGTGRVDDVSKHQELLWVVLEPTGRRLICGTDDVEVWTA</sequence>
<dbReference type="Proteomes" id="UP000317715">
    <property type="component" value="Unassembled WGS sequence"/>
</dbReference>
<dbReference type="AlphaFoldDB" id="A0A4Y3NBT5"/>
<dbReference type="EMBL" id="BJMD01000010">
    <property type="protein sequence ID" value="GEB19142.1"/>
    <property type="molecule type" value="Genomic_DNA"/>
</dbReference>
<evidence type="ECO:0000313" key="1">
    <source>
        <dbReference type="EMBL" id="GEB19142.1"/>
    </source>
</evidence>
<name>A0A4Y3NBT5_PAEAU</name>